<dbReference type="PROSITE" id="PS50977">
    <property type="entry name" value="HTH_TETR_2"/>
    <property type="match status" value="1"/>
</dbReference>
<dbReference type="InterPro" id="IPR009057">
    <property type="entry name" value="Homeodomain-like_sf"/>
</dbReference>
<dbReference type="OrthoDB" id="9789566at2"/>
<dbReference type="GO" id="GO:0003677">
    <property type="term" value="F:DNA binding"/>
    <property type="evidence" value="ECO:0007669"/>
    <property type="project" value="UniProtKB-UniRule"/>
</dbReference>
<dbReference type="Gene3D" id="1.10.357.10">
    <property type="entry name" value="Tetracycline Repressor, domain 2"/>
    <property type="match status" value="1"/>
</dbReference>
<dbReference type="Pfam" id="PF00440">
    <property type="entry name" value="TetR_N"/>
    <property type="match status" value="1"/>
</dbReference>
<evidence type="ECO:0000256" key="2">
    <source>
        <dbReference type="PROSITE-ProRule" id="PRU00335"/>
    </source>
</evidence>
<sequence>MNQSELDARNRIIKAAIEILDEVADVDKITVRQVAERANVGVGLINYHFKTKDNLLSIAIGEVMVKMATGFSTPGHYSDMEPVLRLKKMLKELYSFAERHEKLVKFTLTHGILNGDMQTPLLLVPALREIFGNRKDEIQLRIIALQIIMPIQVTSISPSAFHYYSGIDLYNEAQRNNFIDTLIDNLVNQ</sequence>
<reference evidence="5" key="1">
    <citation type="submission" date="2016-11" db="EMBL/GenBank/DDBJ databases">
        <authorList>
            <person name="Varghese N."/>
            <person name="Submissions S."/>
        </authorList>
    </citation>
    <scope>NUCLEOTIDE SEQUENCE [LARGE SCALE GENOMIC DNA]</scope>
    <source>
        <strain evidence="5">DSM 17957</strain>
    </source>
</reference>
<dbReference type="PANTHER" id="PTHR43479">
    <property type="entry name" value="ACREF/ENVCD OPERON REPRESSOR-RELATED"/>
    <property type="match status" value="1"/>
</dbReference>
<keyword evidence="1 2" id="KW-0238">DNA-binding</keyword>
<dbReference type="PANTHER" id="PTHR43479:SF11">
    <property type="entry name" value="ACREF_ENVCD OPERON REPRESSOR-RELATED"/>
    <property type="match status" value="1"/>
</dbReference>
<name>A0A1M6I0Y1_9FIRM</name>
<evidence type="ECO:0000313" key="5">
    <source>
        <dbReference type="Proteomes" id="UP000184536"/>
    </source>
</evidence>
<evidence type="ECO:0000313" key="4">
    <source>
        <dbReference type="EMBL" id="SHJ28050.1"/>
    </source>
</evidence>
<protein>
    <submittedName>
        <fullName evidence="4">Transcriptional regulator, TetR family</fullName>
    </submittedName>
</protein>
<gene>
    <name evidence="4" type="ORF">SAMN02745975_01701</name>
</gene>
<dbReference type="InterPro" id="IPR001647">
    <property type="entry name" value="HTH_TetR"/>
</dbReference>
<organism evidence="4 5">
    <name type="scientific">Geosporobacter subterraneus DSM 17957</name>
    <dbReference type="NCBI Taxonomy" id="1121919"/>
    <lineage>
        <taxon>Bacteria</taxon>
        <taxon>Bacillati</taxon>
        <taxon>Bacillota</taxon>
        <taxon>Clostridia</taxon>
        <taxon>Peptostreptococcales</taxon>
        <taxon>Thermotaleaceae</taxon>
        <taxon>Geosporobacter</taxon>
    </lineage>
</organism>
<accession>A0A1M6I0Y1</accession>
<dbReference type="RefSeq" id="WP_110940869.1">
    <property type="nucleotide sequence ID" value="NZ_FQZV01000019.1"/>
</dbReference>
<dbReference type="AlphaFoldDB" id="A0A1M6I0Y1"/>
<proteinExistence type="predicted"/>
<dbReference type="Proteomes" id="UP000184536">
    <property type="component" value="Unassembled WGS sequence"/>
</dbReference>
<evidence type="ECO:0000256" key="1">
    <source>
        <dbReference type="ARBA" id="ARBA00023125"/>
    </source>
</evidence>
<evidence type="ECO:0000259" key="3">
    <source>
        <dbReference type="PROSITE" id="PS50977"/>
    </source>
</evidence>
<feature type="DNA-binding region" description="H-T-H motif" evidence="2">
    <location>
        <begin position="30"/>
        <end position="49"/>
    </location>
</feature>
<dbReference type="STRING" id="1121919.SAMN02745975_01701"/>
<dbReference type="InterPro" id="IPR050624">
    <property type="entry name" value="HTH-type_Tx_Regulator"/>
</dbReference>
<keyword evidence="5" id="KW-1185">Reference proteome</keyword>
<dbReference type="EMBL" id="FQZV01000019">
    <property type="protein sequence ID" value="SHJ28050.1"/>
    <property type="molecule type" value="Genomic_DNA"/>
</dbReference>
<dbReference type="SUPFAM" id="SSF46689">
    <property type="entry name" value="Homeodomain-like"/>
    <property type="match status" value="1"/>
</dbReference>
<feature type="domain" description="HTH tetR-type" evidence="3">
    <location>
        <begin position="6"/>
        <end position="67"/>
    </location>
</feature>